<keyword evidence="2" id="KW-1185">Reference proteome</keyword>
<protein>
    <submittedName>
        <fullName evidence="1">Uncharacterized protein</fullName>
    </submittedName>
</protein>
<dbReference type="HOGENOM" id="CLU_2647265_0_0_11"/>
<dbReference type="EMBL" id="CP004346">
    <property type="protein sequence ID" value="AGH41468.1"/>
    <property type="molecule type" value="Genomic_DNA"/>
</dbReference>
<dbReference type="Proteomes" id="UP000011835">
    <property type="component" value="Chromosome"/>
</dbReference>
<sequence length="76" mass="8276">MRADITGSAEDQYCHSCSLYIIFATRVCGQPHTSVRRKPYSGAAHTDDVAIRAVSHTGDVNIPALCDTRVAQQADR</sequence>
<evidence type="ECO:0000313" key="1">
    <source>
        <dbReference type="EMBL" id="AGH41468.1"/>
    </source>
</evidence>
<gene>
    <name evidence="1" type="ORF">D805_1201</name>
</gene>
<dbReference type="PATRIC" id="fig|1254439.12.peg.1193"/>
<proteinExistence type="predicted"/>
<organism evidence="1 2">
    <name type="scientific">Bifidobacterium thermophilum RBL67</name>
    <dbReference type="NCBI Taxonomy" id="1254439"/>
    <lineage>
        <taxon>Bacteria</taxon>
        <taxon>Bacillati</taxon>
        <taxon>Actinomycetota</taxon>
        <taxon>Actinomycetes</taxon>
        <taxon>Bifidobacteriales</taxon>
        <taxon>Bifidobacteriaceae</taxon>
        <taxon>Bifidobacterium</taxon>
    </lineage>
</organism>
<name>M4RFZ2_9BIFI</name>
<accession>M4RFZ2</accession>
<dbReference type="KEGG" id="btp:D805_1201"/>
<dbReference type="AlphaFoldDB" id="M4RFZ2"/>
<reference evidence="1 2" key="1">
    <citation type="journal article" date="2013" name="Genome Announc.">
        <title>Complete Genome Sequence of the Probiotic Bifidobacterium thermophilum Strain RBL67.</title>
        <authorList>
            <person name="Jans C."/>
            <person name="Lacroix C."/>
            <person name="Follador R."/>
            <person name="Stevens M.J."/>
        </authorList>
    </citation>
    <scope>NUCLEOTIDE SEQUENCE [LARGE SCALE GENOMIC DNA]</scope>
    <source>
        <strain evidence="1 2">RBL67</strain>
    </source>
</reference>
<evidence type="ECO:0000313" key="2">
    <source>
        <dbReference type="Proteomes" id="UP000011835"/>
    </source>
</evidence>